<dbReference type="KEGG" id="mbry:B1812_21780"/>
<reference evidence="10 11" key="1">
    <citation type="submission" date="2017-02" db="EMBL/GenBank/DDBJ databases">
        <authorList>
            <person name="Peterson S.W."/>
        </authorList>
    </citation>
    <scope>NUCLEOTIDE SEQUENCE [LARGE SCALE GENOMIC DNA]</scope>
    <source>
        <strain evidence="10 11">S285</strain>
        <plasmid evidence="11">Plasmid p1</plasmid>
    </source>
</reference>
<dbReference type="SUPFAM" id="SSF88723">
    <property type="entry name" value="PIN domain-like"/>
    <property type="match status" value="1"/>
</dbReference>
<dbReference type="EMBL" id="CP019949">
    <property type="protein sequence ID" value="ARN83909.1"/>
    <property type="molecule type" value="Genomic_DNA"/>
</dbReference>
<evidence type="ECO:0000256" key="5">
    <source>
        <dbReference type="ARBA" id="ARBA00022801"/>
    </source>
</evidence>
<accession>A0A1W6N267</accession>
<keyword evidence="3 8" id="KW-0540">Nuclease</keyword>
<dbReference type="Pfam" id="PF01850">
    <property type="entry name" value="PIN"/>
    <property type="match status" value="1"/>
</dbReference>
<evidence type="ECO:0000256" key="7">
    <source>
        <dbReference type="ARBA" id="ARBA00038093"/>
    </source>
</evidence>
<evidence type="ECO:0000256" key="6">
    <source>
        <dbReference type="ARBA" id="ARBA00022842"/>
    </source>
</evidence>
<geneLocation type="plasmid" evidence="10 11">
    <name>p1</name>
</geneLocation>
<keyword evidence="8" id="KW-0800">Toxin</keyword>
<keyword evidence="2 8" id="KW-1277">Toxin-antitoxin system</keyword>
<dbReference type="Proteomes" id="UP000193978">
    <property type="component" value="Plasmid p1"/>
</dbReference>
<dbReference type="EC" id="3.1.-.-" evidence="8"/>
<evidence type="ECO:0000256" key="1">
    <source>
        <dbReference type="ARBA" id="ARBA00001946"/>
    </source>
</evidence>
<sequence>MFVDTSAIVAILCGEDDAAELAGRLASAERRFTSPVVRLEACMVLALKLDITPAQANALFEDFLDEAHVSITPINDKIGVLAVACFESYGKGRHPARLNLGDCLSYACAKAYRSALLFKEDDFSQTDVETTSARARNDPQS</sequence>
<dbReference type="OrthoDB" id="32625at2"/>
<gene>
    <name evidence="8" type="primary">vapC</name>
    <name evidence="10" type="ORF">B1812_21780</name>
</gene>
<feature type="binding site" evidence="8">
    <location>
        <position position="4"/>
    </location>
    <ligand>
        <name>Mg(2+)</name>
        <dbReference type="ChEBI" id="CHEBI:18420"/>
    </ligand>
</feature>
<keyword evidence="5 8" id="KW-0378">Hydrolase</keyword>
<evidence type="ECO:0000256" key="3">
    <source>
        <dbReference type="ARBA" id="ARBA00022722"/>
    </source>
</evidence>
<comment type="similarity">
    <text evidence="7 8">Belongs to the PINc/VapC protein family.</text>
</comment>
<evidence type="ECO:0000256" key="8">
    <source>
        <dbReference type="HAMAP-Rule" id="MF_00265"/>
    </source>
</evidence>
<protein>
    <recommendedName>
        <fullName evidence="8">Ribonuclease VapC</fullName>
        <shortName evidence="8">RNase VapC</shortName>
        <ecNumber evidence="8">3.1.-.-</ecNumber>
    </recommendedName>
    <alternativeName>
        <fullName evidence="8">Toxin VapC</fullName>
    </alternativeName>
</protein>
<feature type="domain" description="PIN" evidence="9">
    <location>
        <begin position="1"/>
        <end position="127"/>
    </location>
</feature>
<dbReference type="InterPro" id="IPR002716">
    <property type="entry name" value="PIN_dom"/>
</dbReference>
<dbReference type="InterPro" id="IPR050556">
    <property type="entry name" value="Type_II_TA_system_RNase"/>
</dbReference>
<evidence type="ECO:0000256" key="4">
    <source>
        <dbReference type="ARBA" id="ARBA00022723"/>
    </source>
</evidence>
<comment type="cofactor">
    <cofactor evidence="1 8">
        <name>Mg(2+)</name>
        <dbReference type="ChEBI" id="CHEBI:18420"/>
    </cofactor>
</comment>
<comment type="function">
    <text evidence="8">Toxic component of a toxin-antitoxin (TA) system. An RNase.</text>
</comment>
<feature type="binding site" evidence="8">
    <location>
        <position position="102"/>
    </location>
    <ligand>
        <name>Mg(2+)</name>
        <dbReference type="ChEBI" id="CHEBI:18420"/>
    </ligand>
</feature>
<dbReference type="PANTHER" id="PTHR33653">
    <property type="entry name" value="RIBONUCLEASE VAPC2"/>
    <property type="match status" value="1"/>
</dbReference>
<keyword evidence="11" id="KW-1185">Reference proteome</keyword>
<keyword evidence="6 8" id="KW-0460">Magnesium</keyword>
<dbReference type="AlphaFoldDB" id="A0A1W6N267"/>
<evidence type="ECO:0000313" key="10">
    <source>
        <dbReference type="EMBL" id="ARN83909.1"/>
    </source>
</evidence>
<dbReference type="GO" id="GO:0004540">
    <property type="term" value="F:RNA nuclease activity"/>
    <property type="evidence" value="ECO:0007669"/>
    <property type="project" value="InterPro"/>
</dbReference>
<dbReference type="InterPro" id="IPR022907">
    <property type="entry name" value="VapC_family"/>
</dbReference>
<name>A0A1W6N267_9HYPH</name>
<dbReference type="GO" id="GO:0016787">
    <property type="term" value="F:hydrolase activity"/>
    <property type="evidence" value="ECO:0007669"/>
    <property type="project" value="UniProtKB-KW"/>
</dbReference>
<keyword evidence="10" id="KW-0614">Plasmid</keyword>
<dbReference type="RefSeq" id="WP_085773935.1">
    <property type="nucleotide sequence ID" value="NZ_CP019949.1"/>
</dbReference>
<evidence type="ECO:0000259" key="9">
    <source>
        <dbReference type="Pfam" id="PF01850"/>
    </source>
</evidence>
<proteinExistence type="inferred from homology"/>
<dbReference type="PANTHER" id="PTHR33653:SF1">
    <property type="entry name" value="RIBONUCLEASE VAPC2"/>
    <property type="match status" value="1"/>
</dbReference>
<dbReference type="GO" id="GO:0090729">
    <property type="term" value="F:toxin activity"/>
    <property type="evidence" value="ECO:0007669"/>
    <property type="project" value="UniProtKB-KW"/>
</dbReference>
<organism evidence="10 11">
    <name type="scientific">Methylocystis bryophila</name>
    <dbReference type="NCBI Taxonomy" id="655015"/>
    <lineage>
        <taxon>Bacteria</taxon>
        <taxon>Pseudomonadati</taxon>
        <taxon>Pseudomonadota</taxon>
        <taxon>Alphaproteobacteria</taxon>
        <taxon>Hyphomicrobiales</taxon>
        <taxon>Methylocystaceae</taxon>
        <taxon>Methylocystis</taxon>
    </lineage>
</organism>
<dbReference type="HAMAP" id="MF_00265">
    <property type="entry name" value="VapC_Nob1"/>
    <property type="match status" value="1"/>
</dbReference>
<dbReference type="InterPro" id="IPR029060">
    <property type="entry name" value="PIN-like_dom_sf"/>
</dbReference>
<dbReference type="Gene3D" id="3.40.50.1010">
    <property type="entry name" value="5'-nuclease"/>
    <property type="match status" value="1"/>
</dbReference>
<evidence type="ECO:0000313" key="11">
    <source>
        <dbReference type="Proteomes" id="UP000193978"/>
    </source>
</evidence>
<keyword evidence="4 8" id="KW-0479">Metal-binding</keyword>
<evidence type="ECO:0000256" key="2">
    <source>
        <dbReference type="ARBA" id="ARBA00022649"/>
    </source>
</evidence>
<dbReference type="CDD" id="cd09871">
    <property type="entry name" value="PIN_MtVapC28-VapC30-like"/>
    <property type="match status" value="1"/>
</dbReference>
<dbReference type="GO" id="GO:0000287">
    <property type="term" value="F:magnesium ion binding"/>
    <property type="evidence" value="ECO:0007669"/>
    <property type="project" value="UniProtKB-UniRule"/>
</dbReference>